<dbReference type="Proteomes" id="UP001075354">
    <property type="component" value="Chromosome 5"/>
</dbReference>
<dbReference type="InterPro" id="IPR011009">
    <property type="entry name" value="Kinase-like_dom_sf"/>
</dbReference>
<dbReference type="Gene3D" id="3.30.200.20">
    <property type="entry name" value="Phosphorylase Kinase, domain 1"/>
    <property type="match status" value="1"/>
</dbReference>
<dbReference type="AlphaFoldDB" id="A0AAV7XSP4"/>
<dbReference type="PANTHER" id="PTHR12984">
    <property type="entry name" value="SCY1-RELATED S/T PROTEIN KINASE-LIKE"/>
    <property type="match status" value="1"/>
</dbReference>
<dbReference type="Gene3D" id="1.25.10.10">
    <property type="entry name" value="Leucine-rich Repeat Variant"/>
    <property type="match status" value="1"/>
</dbReference>
<dbReference type="Gene3D" id="1.10.510.10">
    <property type="entry name" value="Transferase(Phosphotransferase) domain 1"/>
    <property type="match status" value="1"/>
</dbReference>
<feature type="region of interest" description="Disordered" evidence="2">
    <location>
        <begin position="424"/>
        <end position="455"/>
    </location>
</feature>
<feature type="domain" description="Protein kinase" evidence="3">
    <location>
        <begin position="1"/>
        <end position="283"/>
    </location>
</feature>
<dbReference type="EMBL" id="JAPTSV010000005">
    <property type="protein sequence ID" value="KAJ1527777.1"/>
    <property type="molecule type" value="Genomic_DNA"/>
</dbReference>
<name>A0AAV7XSP4_9NEOP</name>
<dbReference type="PANTHER" id="PTHR12984:SF15">
    <property type="entry name" value="PROTEIN-ASSOCIATING WITH THE CARBOXYL-TERMINAL DOMAIN OF EZRIN"/>
    <property type="match status" value="1"/>
</dbReference>
<accession>A0AAV7XSP4</accession>
<protein>
    <recommendedName>
        <fullName evidence="3">Protein kinase domain-containing protein</fullName>
    </recommendedName>
</protein>
<gene>
    <name evidence="4" type="ORF">ONE63_007731</name>
</gene>
<sequence>MGNEGSALPGLELDSSALENTDEWTLHSATSSSNASPNLSVFCGRQAHDHLNNNSLEHAVKNLRVYRHPNILKYISSWTHQGQLCMATESVSPLTRVLGNQTVLEICLGLHDILKALIFLHEKAQCSHNNICCAAIYVTNDGSWKLGGLEFLSRFSDVTLSFLQKARARRYEKGVPPEEDSSKTVDPKAIDAFAFGVLVEEVFHKIPDDVQIPGFKEFREISKKHLQNSEPSLRPKLSQLLDQPIFNHRFVIIHDFLSELPLKSDEEKTSFFRGLVDQLREFPQILLASQLSVLLLSRLVLLDKTAQEHVLPVVLQPHNECRPLSNPPLFCMDTFKQYIVPRLMHMFSVRDAQIRLLLLDHFEQYCIAFSKEQLRTKILPELLVGIKDTNDTVVASTLRALAFLVPILGAATVIGGKRARLFTDGRPKQDGTQVKESQSAQIDQGRRPSKEHAKPIIAQETASPILIAELPERPSPDGGEDLSLPTQLDEETDNWSDWDLNESQASNGHENLVDTIEQIPISSIGTPLVPVSDTISSVHSLATVAASRVRLPDITSLDIKNSIAPSKKHSTPDEIDFFQDMEPVISKPKLLHFDDLQGFPEPESTTSKPTTSCFDVDLSANGMEGGEGWGDNEDWGDISDTDLSNS</sequence>
<feature type="region of interest" description="Disordered" evidence="2">
    <location>
        <begin position="598"/>
        <end position="646"/>
    </location>
</feature>
<proteinExistence type="inferred from homology"/>
<dbReference type="GO" id="GO:0005524">
    <property type="term" value="F:ATP binding"/>
    <property type="evidence" value="ECO:0007669"/>
    <property type="project" value="InterPro"/>
</dbReference>
<dbReference type="GO" id="GO:0004672">
    <property type="term" value="F:protein kinase activity"/>
    <property type="evidence" value="ECO:0007669"/>
    <property type="project" value="InterPro"/>
</dbReference>
<dbReference type="InterPro" id="IPR011989">
    <property type="entry name" value="ARM-like"/>
</dbReference>
<comment type="caution">
    <text evidence="4">The sequence shown here is derived from an EMBL/GenBank/DDBJ whole genome shotgun (WGS) entry which is preliminary data.</text>
</comment>
<feature type="compositionally biased region" description="Polar residues" evidence="2">
    <location>
        <begin position="430"/>
        <end position="442"/>
    </location>
</feature>
<evidence type="ECO:0000313" key="5">
    <source>
        <dbReference type="Proteomes" id="UP001075354"/>
    </source>
</evidence>
<evidence type="ECO:0000313" key="4">
    <source>
        <dbReference type="EMBL" id="KAJ1527777.1"/>
    </source>
</evidence>
<feature type="compositionally biased region" description="Low complexity" evidence="2">
    <location>
        <begin position="600"/>
        <end position="612"/>
    </location>
</feature>
<dbReference type="InterPro" id="IPR000719">
    <property type="entry name" value="Prot_kinase_dom"/>
</dbReference>
<reference evidence="4" key="1">
    <citation type="submission" date="2022-12" db="EMBL/GenBank/DDBJ databases">
        <title>Chromosome-level genome assembly of the bean flower thrips Megalurothrips usitatus.</title>
        <authorList>
            <person name="Ma L."/>
            <person name="Liu Q."/>
            <person name="Li H."/>
            <person name="Cai W."/>
        </authorList>
    </citation>
    <scope>NUCLEOTIDE SEQUENCE</scope>
    <source>
        <strain evidence="4">Cailab_2022a</strain>
    </source>
</reference>
<dbReference type="InterPro" id="IPR051177">
    <property type="entry name" value="CIK-Related_Protein"/>
</dbReference>
<evidence type="ECO:0000256" key="2">
    <source>
        <dbReference type="SAM" id="MobiDB-lite"/>
    </source>
</evidence>
<dbReference type="PROSITE" id="PS50011">
    <property type="entry name" value="PROTEIN_KINASE_DOM"/>
    <property type="match status" value="1"/>
</dbReference>
<dbReference type="InterPro" id="IPR001245">
    <property type="entry name" value="Ser-Thr/Tyr_kinase_cat_dom"/>
</dbReference>
<dbReference type="SUPFAM" id="SSF56112">
    <property type="entry name" value="Protein kinase-like (PK-like)"/>
    <property type="match status" value="1"/>
</dbReference>
<feature type="compositionally biased region" description="Acidic residues" evidence="2">
    <location>
        <begin position="630"/>
        <end position="640"/>
    </location>
</feature>
<keyword evidence="5" id="KW-1185">Reference proteome</keyword>
<evidence type="ECO:0000256" key="1">
    <source>
        <dbReference type="ARBA" id="ARBA00038349"/>
    </source>
</evidence>
<feature type="region of interest" description="Disordered" evidence="2">
    <location>
        <begin position="470"/>
        <end position="491"/>
    </location>
</feature>
<feature type="compositionally biased region" description="Basic and acidic residues" evidence="2">
    <location>
        <begin position="444"/>
        <end position="454"/>
    </location>
</feature>
<evidence type="ECO:0000259" key="3">
    <source>
        <dbReference type="PROSITE" id="PS50011"/>
    </source>
</evidence>
<comment type="similarity">
    <text evidence="1">Belongs to the protein kinase superfamily.</text>
</comment>
<dbReference type="Pfam" id="PF07714">
    <property type="entry name" value="PK_Tyr_Ser-Thr"/>
    <property type="match status" value="1"/>
</dbReference>
<dbReference type="InterPro" id="IPR016024">
    <property type="entry name" value="ARM-type_fold"/>
</dbReference>
<organism evidence="4 5">
    <name type="scientific">Megalurothrips usitatus</name>
    <name type="common">bean blossom thrips</name>
    <dbReference type="NCBI Taxonomy" id="439358"/>
    <lineage>
        <taxon>Eukaryota</taxon>
        <taxon>Metazoa</taxon>
        <taxon>Ecdysozoa</taxon>
        <taxon>Arthropoda</taxon>
        <taxon>Hexapoda</taxon>
        <taxon>Insecta</taxon>
        <taxon>Pterygota</taxon>
        <taxon>Neoptera</taxon>
        <taxon>Paraneoptera</taxon>
        <taxon>Thysanoptera</taxon>
        <taxon>Terebrantia</taxon>
        <taxon>Thripoidea</taxon>
        <taxon>Thripidae</taxon>
        <taxon>Megalurothrips</taxon>
    </lineage>
</organism>
<dbReference type="SUPFAM" id="SSF48371">
    <property type="entry name" value="ARM repeat"/>
    <property type="match status" value="1"/>
</dbReference>